<evidence type="ECO:0000313" key="3">
    <source>
        <dbReference type="Proteomes" id="UP000019373"/>
    </source>
</evidence>
<protein>
    <recommendedName>
        <fullName evidence="4">PLC-like phosphodiesterase</fullName>
    </recommendedName>
</protein>
<proteinExistence type="predicted"/>
<dbReference type="Pfam" id="PF26146">
    <property type="entry name" value="PI-PLC_X"/>
    <property type="match status" value="1"/>
</dbReference>
<sequence length="340" mass="37082">MRLSKPLLFNTLLILLTAIVPALSLSFHRQSRALLCNNSPSHCTTRYSSVPPQIGSHDSPFIGPLPSQNQNIATSAQLDRGVRMLQAQTHRAPDDPNAIQLCHTDCLLEDAGRLQDWLGEIKTWLEREGNGNEVVTLLLTNGDAISMQAFGEAFKQSEIEKHCFVPGEKEAVVGDLESWPTLSDMIARGKRVVVFMDSGAEPQEGPPYILPEFPYFFETPFGVTDPAFPSCSIDRPPNTPSADGRMYIVNHFLNVEVAPGIKIPDRLRAGRTNSRADVAAQVERCKAVHGGRAASFVLLDFVDVGDWHRDVKGEAGSEGGFLEKAKEAACGLLGGFGWGC</sequence>
<dbReference type="EMBL" id="KE721322">
    <property type="protein sequence ID" value="ERF70363.1"/>
    <property type="molecule type" value="Genomic_DNA"/>
</dbReference>
<dbReference type="GO" id="GO:0006629">
    <property type="term" value="P:lipid metabolic process"/>
    <property type="evidence" value="ECO:0007669"/>
    <property type="project" value="InterPro"/>
</dbReference>
<dbReference type="PANTHER" id="PTHR13593:SF146">
    <property type="entry name" value="PLC-LIKE PHOSPHODIESTERASE"/>
    <property type="match status" value="1"/>
</dbReference>
<dbReference type="InterPro" id="IPR017946">
    <property type="entry name" value="PLC-like_Pdiesterase_TIM-brl"/>
</dbReference>
<keyword evidence="3" id="KW-1185">Reference proteome</keyword>
<dbReference type="OrthoDB" id="7984201at2759"/>
<dbReference type="GeneID" id="19243630"/>
<accession>U1GE51</accession>
<evidence type="ECO:0008006" key="4">
    <source>
        <dbReference type="Google" id="ProtNLM"/>
    </source>
</evidence>
<feature type="signal peptide" evidence="1">
    <location>
        <begin position="1"/>
        <end position="24"/>
    </location>
</feature>
<dbReference type="PANTHER" id="PTHR13593">
    <property type="match status" value="1"/>
</dbReference>
<dbReference type="InterPro" id="IPR051057">
    <property type="entry name" value="PI-PLC_domain"/>
</dbReference>
<dbReference type="eggNOG" id="ENOG502RUV2">
    <property type="taxonomic scope" value="Eukaryota"/>
</dbReference>
<dbReference type="AlphaFoldDB" id="U1GE51"/>
<dbReference type="RefSeq" id="XP_007803994.1">
    <property type="nucleotide sequence ID" value="XM_007805803.1"/>
</dbReference>
<name>U1GE51_ENDPU</name>
<dbReference type="GO" id="GO:0008081">
    <property type="term" value="F:phosphoric diester hydrolase activity"/>
    <property type="evidence" value="ECO:0007669"/>
    <property type="project" value="InterPro"/>
</dbReference>
<reference evidence="3" key="1">
    <citation type="journal article" date="2014" name="BMC Genomics">
        <title>Genome characteristics reveal the impact of lichenization on lichen-forming fungus Endocarpon pusillum Hedwig (Verrucariales, Ascomycota).</title>
        <authorList>
            <person name="Wang Y.-Y."/>
            <person name="Liu B."/>
            <person name="Zhang X.-Y."/>
            <person name="Zhou Q.-M."/>
            <person name="Zhang T."/>
            <person name="Li H."/>
            <person name="Yu Y.-F."/>
            <person name="Zhang X.-L."/>
            <person name="Hao X.-Y."/>
            <person name="Wang M."/>
            <person name="Wang L."/>
            <person name="Wei J.-C."/>
        </authorList>
    </citation>
    <scope>NUCLEOTIDE SEQUENCE [LARGE SCALE GENOMIC DNA]</scope>
    <source>
        <strain evidence="3">Z07020 / HMAS-L-300199</strain>
    </source>
</reference>
<organism evidence="2 3">
    <name type="scientific">Endocarpon pusillum (strain Z07020 / HMAS-L-300199)</name>
    <name type="common">Lichen-forming fungus</name>
    <dbReference type="NCBI Taxonomy" id="1263415"/>
    <lineage>
        <taxon>Eukaryota</taxon>
        <taxon>Fungi</taxon>
        <taxon>Dikarya</taxon>
        <taxon>Ascomycota</taxon>
        <taxon>Pezizomycotina</taxon>
        <taxon>Eurotiomycetes</taxon>
        <taxon>Chaetothyriomycetidae</taxon>
        <taxon>Verrucariales</taxon>
        <taxon>Verrucariaceae</taxon>
        <taxon>Endocarpon</taxon>
    </lineage>
</organism>
<dbReference type="Gene3D" id="3.20.20.190">
    <property type="entry name" value="Phosphatidylinositol (PI) phosphodiesterase"/>
    <property type="match status" value="1"/>
</dbReference>
<dbReference type="Proteomes" id="UP000019373">
    <property type="component" value="Unassembled WGS sequence"/>
</dbReference>
<dbReference type="OMA" id="YYFETPF"/>
<dbReference type="SUPFAM" id="SSF51695">
    <property type="entry name" value="PLC-like phosphodiesterases"/>
    <property type="match status" value="1"/>
</dbReference>
<dbReference type="HOGENOM" id="CLU_037358_2_1_1"/>
<keyword evidence="1" id="KW-0732">Signal</keyword>
<evidence type="ECO:0000256" key="1">
    <source>
        <dbReference type="SAM" id="SignalP"/>
    </source>
</evidence>
<gene>
    <name evidence="2" type="ORF">EPUS_08787</name>
</gene>
<evidence type="ECO:0000313" key="2">
    <source>
        <dbReference type="EMBL" id="ERF70363.1"/>
    </source>
</evidence>
<feature type="chain" id="PRO_5004612354" description="PLC-like phosphodiesterase" evidence="1">
    <location>
        <begin position="25"/>
        <end position="340"/>
    </location>
</feature>